<dbReference type="PANTHER" id="PTHR28055:SF1">
    <property type="entry name" value="ALTERED INHERITANCE OF MITOCHONDRIA PROTEIN 41, MITOCHONDRIAL"/>
    <property type="match status" value="1"/>
</dbReference>
<dbReference type="Gene3D" id="1.10.10.410">
    <property type="match status" value="1"/>
</dbReference>
<organism evidence="1 2">
    <name type="scientific">Candidatus Nitrospira inopinata</name>
    <dbReference type="NCBI Taxonomy" id="1715989"/>
    <lineage>
        <taxon>Bacteria</taxon>
        <taxon>Pseudomonadati</taxon>
        <taxon>Nitrospirota</taxon>
        <taxon>Nitrospiria</taxon>
        <taxon>Nitrospirales</taxon>
        <taxon>Nitrospiraceae</taxon>
        <taxon>Nitrospira</taxon>
    </lineage>
</organism>
<name>A0A0S4L0C1_9BACT</name>
<accession>A0A0S4L0C1</accession>
<dbReference type="InterPro" id="IPR042184">
    <property type="entry name" value="YqeY/Aim41_N"/>
</dbReference>
<gene>
    <name evidence="1" type="ORF">NITINOP_3231</name>
</gene>
<dbReference type="InterPro" id="IPR019004">
    <property type="entry name" value="YqeY/Aim41"/>
</dbReference>
<dbReference type="GO" id="GO:0016884">
    <property type="term" value="F:carbon-nitrogen ligase activity, with glutamine as amido-N-donor"/>
    <property type="evidence" value="ECO:0007669"/>
    <property type="project" value="InterPro"/>
</dbReference>
<evidence type="ECO:0000313" key="2">
    <source>
        <dbReference type="Proteomes" id="UP000066284"/>
    </source>
</evidence>
<dbReference type="PANTHER" id="PTHR28055">
    <property type="entry name" value="ALTERED INHERITANCE OF MITOCHONDRIA PROTEIN 41, MITOCHONDRIAL"/>
    <property type="match status" value="1"/>
</dbReference>
<dbReference type="EMBL" id="LN885086">
    <property type="protein sequence ID" value="CUQ68203.1"/>
    <property type="molecule type" value="Genomic_DNA"/>
</dbReference>
<evidence type="ECO:0000313" key="1">
    <source>
        <dbReference type="EMBL" id="CUQ68203.1"/>
    </source>
</evidence>
<dbReference type="Gene3D" id="1.10.1510.10">
    <property type="entry name" value="Uncharacterised protein YqeY/AIM41 PF09424, N-terminal domain"/>
    <property type="match status" value="1"/>
</dbReference>
<dbReference type="Pfam" id="PF09424">
    <property type="entry name" value="YqeY"/>
    <property type="match status" value="1"/>
</dbReference>
<dbReference type="Proteomes" id="UP000066284">
    <property type="component" value="Chromosome 1"/>
</dbReference>
<dbReference type="KEGG" id="nio:NITINOP_3231"/>
<protein>
    <recommendedName>
        <fullName evidence="3">Glutamyl-tRNA amidotransferase</fullName>
    </recommendedName>
</protein>
<dbReference type="AlphaFoldDB" id="A0A0S4L0C1"/>
<dbReference type="InterPro" id="IPR003789">
    <property type="entry name" value="Asn/Gln_tRNA_amidoTrase-B-like"/>
</dbReference>
<dbReference type="InterPro" id="IPR023168">
    <property type="entry name" value="GatB_Yqey_C_2"/>
</dbReference>
<dbReference type="SUPFAM" id="SSF89095">
    <property type="entry name" value="GatB/YqeY motif"/>
    <property type="match status" value="1"/>
</dbReference>
<evidence type="ECO:0008006" key="3">
    <source>
        <dbReference type="Google" id="ProtNLM"/>
    </source>
</evidence>
<keyword evidence="2" id="KW-1185">Reference proteome</keyword>
<sequence length="149" mass="16842">MSLRDRLAEDLKLAMKSKDQLRMDVIRLIKAAILNKELELKKDLDDAEMSRLMTTLIKQRRDSIAQYERAGRTDLAEKEQKEITIIETYLPQPPSMGEIEHLIASAIEEMGARSPKDMGIVMKAVMARLAGRTVDGKMVSDLVRAKLST</sequence>
<reference evidence="2" key="1">
    <citation type="submission" date="2015-09" db="EMBL/GenBank/DDBJ databases">
        <authorList>
            <person name="Daims H."/>
        </authorList>
    </citation>
    <scope>NUCLEOTIDE SEQUENCE [LARGE SCALE GENOMIC DNA]</scope>
</reference>
<dbReference type="STRING" id="1715989.NITINOP_3231"/>
<proteinExistence type="predicted"/>
<dbReference type="OrthoDB" id="9788127at2"/>
<dbReference type="RefSeq" id="WP_062487327.1">
    <property type="nucleotide sequence ID" value="NZ_LN885086.1"/>
</dbReference>